<accession>A0A8X7VN68</accession>
<feature type="modified residue" description="4-aspartylphosphate" evidence="6">
    <location>
        <position position="86"/>
    </location>
</feature>
<keyword evidence="5" id="KW-0539">Nucleus</keyword>
<dbReference type="SUPFAM" id="SSF46689">
    <property type="entry name" value="Homeodomain-like"/>
    <property type="match status" value="1"/>
</dbReference>
<dbReference type="SMART" id="SM00448">
    <property type="entry name" value="REC"/>
    <property type="match status" value="1"/>
</dbReference>
<keyword evidence="3" id="KW-0805">Transcription regulation</keyword>
<evidence type="ECO:0000259" key="8">
    <source>
        <dbReference type="PROSITE" id="PS50110"/>
    </source>
</evidence>
<gene>
    <name evidence="9" type="ORF">Bca52824_017359</name>
</gene>
<evidence type="ECO:0000256" key="7">
    <source>
        <dbReference type="SAM" id="MobiDB-lite"/>
    </source>
</evidence>
<comment type="caution">
    <text evidence="9">The sequence shown here is derived from an EMBL/GenBank/DDBJ whole genome shotgun (WGS) entry which is preliminary data.</text>
</comment>
<dbReference type="GO" id="GO:0005634">
    <property type="term" value="C:nucleus"/>
    <property type="evidence" value="ECO:0007669"/>
    <property type="project" value="UniProtKB-SubCell"/>
</dbReference>
<dbReference type="PANTHER" id="PTHR43874">
    <property type="entry name" value="TWO-COMPONENT RESPONSE REGULATOR"/>
    <property type="match status" value="1"/>
</dbReference>
<dbReference type="InterPro" id="IPR009057">
    <property type="entry name" value="Homeodomain-like_sf"/>
</dbReference>
<evidence type="ECO:0000313" key="10">
    <source>
        <dbReference type="Proteomes" id="UP000886595"/>
    </source>
</evidence>
<evidence type="ECO:0000256" key="2">
    <source>
        <dbReference type="ARBA" id="ARBA00023012"/>
    </source>
</evidence>
<dbReference type="PROSITE" id="PS50110">
    <property type="entry name" value="RESPONSE_REGULATORY"/>
    <property type="match status" value="1"/>
</dbReference>
<comment type="subcellular location">
    <subcellularLocation>
        <location evidence="1">Nucleus</location>
    </subcellularLocation>
</comment>
<evidence type="ECO:0000313" key="9">
    <source>
        <dbReference type="EMBL" id="KAG2314237.1"/>
    </source>
</evidence>
<evidence type="ECO:0000256" key="3">
    <source>
        <dbReference type="ARBA" id="ARBA00023015"/>
    </source>
</evidence>
<keyword evidence="6" id="KW-0597">Phosphoprotein</keyword>
<evidence type="ECO:0000256" key="6">
    <source>
        <dbReference type="PROSITE-ProRule" id="PRU00169"/>
    </source>
</evidence>
<dbReference type="CDD" id="cd17584">
    <property type="entry name" value="REC_typeB_ARR-like"/>
    <property type="match status" value="1"/>
</dbReference>
<dbReference type="PANTHER" id="PTHR43874:SF98">
    <property type="entry name" value="TWO-COMPONENT RESPONSE REGULATOR ARR19-RELATED"/>
    <property type="match status" value="1"/>
</dbReference>
<dbReference type="InterPro" id="IPR011006">
    <property type="entry name" value="CheY-like_superfamily"/>
</dbReference>
<reference evidence="9 10" key="1">
    <citation type="submission" date="2020-02" db="EMBL/GenBank/DDBJ databases">
        <authorList>
            <person name="Ma Q."/>
            <person name="Huang Y."/>
            <person name="Song X."/>
            <person name="Pei D."/>
        </authorList>
    </citation>
    <scope>NUCLEOTIDE SEQUENCE [LARGE SCALE GENOMIC DNA]</scope>
    <source>
        <strain evidence="9">Sxm20200214</strain>
        <tissue evidence="9">Leaf</tissue>
    </source>
</reference>
<feature type="region of interest" description="Disordered" evidence="7">
    <location>
        <begin position="165"/>
        <end position="236"/>
    </location>
</feature>
<keyword evidence="2" id="KW-0902">Two-component regulatory system</keyword>
<feature type="compositionally biased region" description="Basic and acidic residues" evidence="7">
    <location>
        <begin position="169"/>
        <end position="178"/>
    </location>
</feature>
<dbReference type="GO" id="GO:0003677">
    <property type="term" value="F:DNA binding"/>
    <property type="evidence" value="ECO:0007669"/>
    <property type="project" value="InterPro"/>
</dbReference>
<dbReference type="FunFam" id="1.10.10.60:FF:000007">
    <property type="entry name" value="Two-component response regulator"/>
    <property type="match status" value="1"/>
</dbReference>
<feature type="compositionally biased region" description="Basic and acidic residues" evidence="7">
    <location>
        <begin position="221"/>
        <end position="230"/>
    </location>
</feature>
<evidence type="ECO:0000256" key="4">
    <source>
        <dbReference type="ARBA" id="ARBA00023163"/>
    </source>
</evidence>
<protein>
    <recommendedName>
        <fullName evidence="8">Response regulatory domain-containing protein</fullName>
    </recommendedName>
</protein>
<keyword evidence="10" id="KW-1185">Reference proteome</keyword>
<dbReference type="SUPFAM" id="SSF52172">
    <property type="entry name" value="CheY-like"/>
    <property type="match status" value="1"/>
</dbReference>
<organism evidence="9 10">
    <name type="scientific">Brassica carinata</name>
    <name type="common">Ethiopian mustard</name>
    <name type="synonym">Abyssinian cabbage</name>
    <dbReference type="NCBI Taxonomy" id="52824"/>
    <lineage>
        <taxon>Eukaryota</taxon>
        <taxon>Viridiplantae</taxon>
        <taxon>Streptophyta</taxon>
        <taxon>Embryophyta</taxon>
        <taxon>Tracheophyta</taxon>
        <taxon>Spermatophyta</taxon>
        <taxon>Magnoliopsida</taxon>
        <taxon>eudicotyledons</taxon>
        <taxon>Gunneridae</taxon>
        <taxon>Pentapetalae</taxon>
        <taxon>rosids</taxon>
        <taxon>malvids</taxon>
        <taxon>Brassicales</taxon>
        <taxon>Brassicaceae</taxon>
        <taxon>Brassiceae</taxon>
        <taxon>Brassica</taxon>
    </lineage>
</organism>
<dbReference type="NCBIfam" id="TIGR01557">
    <property type="entry name" value="myb_SHAQKYF"/>
    <property type="match status" value="1"/>
</dbReference>
<dbReference type="Proteomes" id="UP000886595">
    <property type="component" value="Unassembled WGS sequence"/>
</dbReference>
<feature type="domain" description="Response regulatory" evidence="8">
    <location>
        <begin position="35"/>
        <end position="150"/>
    </location>
</feature>
<dbReference type="Gene3D" id="3.40.50.2300">
    <property type="match status" value="1"/>
</dbReference>
<dbReference type="InterPro" id="IPR006447">
    <property type="entry name" value="Myb_dom_plants"/>
</dbReference>
<evidence type="ECO:0000256" key="5">
    <source>
        <dbReference type="ARBA" id="ARBA00023242"/>
    </source>
</evidence>
<dbReference type="Pfam" id="PF00072">
    <property type="entry name" value="Response_reg"/>
    <property type="match status" value="1"/>
</dbReference>
<dbReference type="InterPro" id="IPR001789">
    <property type="entry name" value="Sig_transdc_resp-reg_receiver"/>
</dbReference>
<dbReference type="EMBL" id="JAAMPC010000004">
    <property type="protein sequence ID" value="KAG2314237.1"/>
    <property type="molecule type" value="Genomic_DNA"/>
</dbReference>
<evidence type="ECO:0000256" key="1">
    <source>
        <dbReference type="ARBA" id="ARBA00004123"/>
    </source>
</evidence>
<dbReference type="OrthoDB" id="1080777at2759"/>
<dbReference type="InterPro" id="IPR045279">
    <property type="entry name" value="ARR-like"/>
</dbReference>
<name>A0A8X7VN68_BRACI</name>
<dbReference type="Gene3D" id="1.10.10.60">
    <property type="entry name" value="Homeodomain-like"/>
    <property type="match status" value="1"/>
</dbReference>
<dbReference type="GO" id="GO:0000160">
    <property type="term" value="P:phosphorelay signal transduction system"/>
    <property type="evidence" value="ECO:0007669"/>
    <property type="project" value="UniProtKB-KW"/>
</dbReference>
<sequence>MSLENITKDGDKTLFSQKESSEITSPLKEFPPSTNVLVVDANLCTLLDMKEIMERCAYQVTAYADAEEAIAFLKNCKHEINIVIWDYNMPEINGLQALAIIGSNMDLPVVIMSDDNQTESVMDAMTHGACHYVMKPVRKEIIATLWQHIVRKRMMSKPGLFPPVVVPDDCSKQDKDDSVTADQADTEQNIDKIEEKATKKRRMTCIEETQPMQSDLVKSNSSDKDNDDSRSVSQYNCEQSIDKKKEIYFKKSRMTWTADLQQKFLEAINIAGGPKKASPKILLKCLEDMKIEGLTRNNVSSHLQKYRLSLEENQAPKQFRETSWSSSWIPSPFLGMNNGFIAPSSLMNGPAVYPVQDNQYQSGHLEMNNNQFVTNNMSGLPYLDHDHHLQQQHQQRKYQLSNQVNYMMRKNEPEQAYNGISLADLESFYPSLPYDPNEFLLDGYNFSN</sequence>
<keyword evidence="4" id="KW-0804">Transcription</keyword>
<dbReference type="GO" id="GO:0009736">
    <property type="term" value="P:cytokinin-activated signaling pathway"/>
    <property type="evidence" value="ECO:0007669"/>
    <property type="project" value="InterPro"/>
</dbReference>
<dbReference type="AlphaFoldDB" id="A0A8X7VN68"/>
<proteinExistence type="predicted"/>